<accession>A0A2G9RB67</accession>
<name>A0A2G9RB67_AQUCT</name>
<evidence type="ECO:0000256" key="5">
    <source>
        <dbReference type="ARBA" id="ARBA00022553"/>
    </source>
</evidence>
<keyword evidence="8 10" id="KW-0175">Coiled coil</keyword>
<evidence type="ECO:0008006" key="14">
    <source>
        <dbReference type="Google" id="ProtNLM"/>
    </source>
</evidence>
<dbReference type="SUPFAM" id="SSF57997">
    <property type="entry name" value="Tropomyosin"/>
    <property type="match status" value="2"/>
</dbReference>
<evidence type="ECO:0000256" key="10">
    <source>
        <dbReference type="SAM" id="Coils"/>
    </source>
</evidence>
<dbReference type="Pfam" id="PF00681">
    <property type="entry name" value="Plectin"/>
    <property type="match status" value="3"/>
</dbReference>
<dbReference type="InterPro" id="IPR001101">
    <property type="entry name" value="Plectin_repeat"/>
</dbReference>
<dbReference type="Gene3D" id="1.20.5.170">
    <property type="match status" value="1"/>
</dbReference>
<dbReference type="GO" id="GO:0005198">
    <property type="term" value="F:structural molecule activity"/>
    <property type="evidence" value="ECO:0007669"/>
    <property type="project" value="TreeGrafter"/>
</dbReference>
<evidence type="ECO:0000313" key="12">
    <source>
        <dbReference type="EMBL" id="PIO25126.1"/>
    </source>
</evidence>
<dbReference type="GO" id="GO:0005882">
    <property type="term" value="C:intermediate filament"/>
    <property type="evidence" value="ECO:0007669"/>
    <property type="project" value="TreeGrafter"/>
</dbReference>
<keyword evidence="13" id="KW-1185">Reference proteome</keyword>
<dbReference type="OrthoDB" id="18740at2759"/>
<dbReference type="EMBL" id="KV955411">
    <property type="protein sequence ID" value="PIO25126.1"/>
    <property type="molecule type" value="Genomic_DNA"/>
</dbReference>
<keyword evidence="5" id="KW-0597">Phosphoprotein</keyword>
<reference evidence="12" key="2">
    <citation type="submission" date="2017-08" db="EMBL/GenBank/DDBJ databases">
        <title>Assembly of the North American Bullfrog Genome.</title>
        <authorList>
            <person name="Warren R.L."/>
            <person name="Vandervalk B.P."/>
            <person name="Kucuk E."/>
            <person name="Birol I."/>
            <person name="Helbing C."/>
            <person name="Pandoh P."/>
            <person name="Behsaz B."/>
            <person name="Mohamadi H."/>
            <person name="Chu J."/>
            <person name="Jackman S."/>
            <person name="Hammond S.A."/>
            <person name="Veldhoen N."/>
            <person name="Kirk H."/>
            <person name="Zhao Y."/>
            <person name="Coope R."/>
            <person name="Pleasance S."/>
            <person name="Moore R."/>
            <person name="Holt R."/>
        </authorList>
    </citation>
    <scope>NUCLEOTIDE SEQUENCE</scope>
    <source>
        <strain evidence="12">Bruno</strain>
        <tissue evidence="12">Liver</tissue>
    </source>
</reference>
<evidence type="ECO:0000256" key="8">
    <source>
        <dbReference type="ARBA" id="ARBA00023054"/>
    </source>
</evidence>
<keyword evidence="7" id="KW-0965">Cell junction</keyword>
<dbReference type="GO" id="GO:0030057">
    <property type="term" value="C:desmosome"/>
    <property type="evidence" value="ECO:0007669"/>
    <property type="project" value="UniProtKB-SubCell"/>
</dbReference>
<evidence type="ECO:0000313" key="13">
    <source>
        <dbReference type="Proteomes" id="UP000228934"/>
    </source>
</evidence>
<dbReference type="Gene3D" id="3.30.160.780">
    <property type="match status" value="1"/>
</dbReference>
<feature type="coiled-coil region" evidence="10">
    <location>
        <begin position="20"/>
        <end position="191"/>
    </location>
</feature>
<dbReference type="SMART" id="SM00250">
    <property type="entry name" value="PLEC"/>
    <property type="match status" value="9"/>
</dbReference>
<comment type="subcellular location">
    <subcellularLocation>
        <location evidence="2">Cell junction</location>
        <location evidence="2">Desmosome</location>
    </subcellularLocation>
    <subcellularLocation>
        <location evidence="1">Cell membrane</location>
    </subcellularLocation>
</comment>
<gene>
    <name evidence="11" type="ORF">AB205_0007270</name>
    <name evidence="12" type="ORF">AB205_0089440</name>
</gene>
<evidence type="ECO:0000256" key="3">
    <source>
        <dbReference type="ARBA" id="ARBA00009109"/>
    </source>
</evidence>
<feature type="coiled-coil region" evidence="10">
    <location>
        <begin position="247"/>
        <end position="673"/>
    </location>
</feature>
<dbReference type="GO" id="GO:0098609">
    <property type="term" value="P:cell-cell adhesion"/>
    <property type="evidence" value="ECO:0007669"/>
    <property type="project" value="TreeGrafter"/>
</dbReference>
<evidence type="ECO:0000256" key="9">
    <source>
        <dbReference type="ARBA" id="ARBA00023136"/>
    </source>
</evidence>
<evidence type="ECO:0000256" key="2">
    <source>
        <dbReference type="ARBA" id="ARBA00004568"/>
    </source>
</evidence>
<organism evidence="12 13">
    <name type="scientific">Aquarana catesbeiana</name>
    <name type="common">American bullfrog</name>
    <name type="synonym">Rana catesbeiana</name>
    <dbReference type="NCBI Taxonomy" id="8400"/>
    <lineage>
        <taxon>Eukaryota</taxon>
        <taxon>Metazoa</taxon>
        <taxon>Chordata</taxon>
        <taxon>Craniata</taxon>
        <taxon>Vertebrata</taxon>
        <taxon>Euteleostomi</taxon>
        <taxon>Amphibia</taxon>
        <taxon>Batrachia</taxon>
        <taxon>Anura</taxon>
        <taxon>Neobatrachia</taxon>
        <taxon>Ranoidea</taxon>
        <taxon>Ranidae</taxon>
        <taxon>Aquarana</taxon>
    </lineage>
</organism>
<dbReference type="GO" id="GO:0005737">
    <property type="term" value="C:cytoplasm"/>
    <property type="evidence" value="ECO:0007669"/>
    <property type="project" value="TreeGrafter"/>
</dbReference>
<dbReference type="PANTHER" id="PTHR23169">
    <property type="entry name" value="ENVOPLAKIN"/>
    <property type="match status" value="1"/>
</dbReference>
<dbReference type="GO" id="GO:0014704">
    <property type="term" value="C:intercalated disc"/>
    <property type="evidence" value="ECO:0007669"/>
    <property type="project" value="TreeGrafter"/>
</dbReference>
<dbReference type="GO" id="GO:0043588">
    <property type="term" value="P:skin development"/>
    <property type="evidence" value="ECO:0007669"/>
    <property type="project" value="TreeGrafter"/>
</dbReference>
<evidence type="ECO:0000256" key="7">
    <source>
        <dbReference type="ARBA" id="ARBA00022949"/>
    </source>
</evidence>
<evidence type="ECO:0000313" key="11">
    <source>
        <dbReference type="EMBL" id="PIO15758.1"/>
    </source>
</evidence>
<dbReference type="GO" id="GO:0045104">
    <property type="term" value="P:intermediate filament cytoskeleton organization"/>
    <property type="evidence" value="ECO:0007669"/>
    <property type="project" value="InterPro"/>
</dbReference>
<keyword evidence="4" id="KW-1003">Cell membrane</keyword>
<reference evidence="13" key="1">
    <citation type="journal article" date="2017" name="Nat. Commun.">
        <title>The North American bullfrog draft genome provides insight into hormonal regulation of long noncoding RNA.</title>
        <authorList>
            <person name="Hammond S.A."/>
            <person name="Warren R.L."/>
            <person name="Vandervalk B.P."/>
            <person name="Kucuk E."/>
            <person name="Khan H."/>
            <person name="Gibb E.A."/>
            <person name="Pandoh P."/>
            <person name="Kirk H."/>
            <person name="Zhao Y."/>
            <person name="Jones M."/>
            <person name="Mungall A.J."/>
            <person name="Coope R."/>
            <person name="Pleasance S."/>
            <person name="Moore R.A."/>
            <person name="Holt R.A."/>
            <person name="Round J.M."/>
            <person name="Ohora S."/>
            <person name="Walle B.V."/>
            <person name="Veldhoen N."/>
            <person name="Helbing C.C."/>
            <person name="Birol I."/>
        </authorList>
    </citation>
    <scope>NUCLEOTIDE SEQUENCE [LARGE SCALE GENOMIC DNA]</scope>
</reference>
<dbReference type="Proteomes" id="UP000228934">
    <property type="component" value="Unassembled WGS sequence"/>
</dbReference>
<dbReference type="GO" id="GO:0042060">
    <property type="term" value="P:wound healing"/>
    <property type="evidence" value="ECO:0007669"/>
    <property type="project" value="TreeGrafter"/>
</dbReference>
<dbReference type="EMBL" id="KZ059516">
    <property type="protein sequence ID" value="PIO15758.1"/>
    <property type="molecule type" value="Genomic_DNA"/>
</dbReference>
<protein>
    <recommendedName>
        <fullName evidence="14">Desmoplakin spectrin-like domain-containing protein</fullName>
    </recommendedName>
</protein>
<sequence length="1446" mass="167444">ILMYSERSSMSAYPELLEQQKSSTEENKRLLKRIQELELALEEVKKQKFMLEQDLPKIKAAAEMEIKKHQKAVEDLTLQKTKSEYEAQQFRLELETTVKLKTAAEQQLEHVRQMTKQAESKRDAVEDKLRAFKSQIEESTTARRKLEEHLKRKEIDLQDLESKKTSLMTELKRKAEIEDELMRQIKHLESDLIYQKKIVGEKIEYETKRQYSDSLFSFSSSKDMVIPARTVQEVQYMIDSDIRGAQAEQYIKKAETLKQQLDELTLVHKKAEIEIKQYKSELSTLQIQRAAADEKSRQLRNQLDDTHNILQQLKMELEQKNQLEQNYVLQIREVERKLYQSQDKADDVMQEANELKKIRMSFEEELKLLQQEKVSLNHKLKMQKADYDDVREKLKACQDELRQKDMSERGSLQKISFLEEDLARKKQEVDDLRKRMEELSRAHAKSESSLKMLNTQMTSLQQEKTVIEQRSQSRSGEVDSLRDQLKKVQEEFNQNARAHKEDQQKIMKLQDELAKSNQWSNSLKLKLDELTKLNNENEMMLRKLKSESEKTTMERNNLQKNLDMSKSQLESTKEQIRVTHEQLQKQSKGEYETQNMVKRLEEELSKSKNALNEIKQKFDKQSLTILNYEKDIRNLKTEINSLSVEKRMVDQKIQQHQSQLLEVNTKLKKAQDDLHKKTVDEQLAHKKLALYQEESSKYKNTAEEFRMKLEKTVESNLSTENQFSNLRLEVVSLKQEKAMLDEKFKLLKAELSEVRERLQRSQDQLNIEKKSGLDHAQKCRKLEEELDNQKRTVESLRQKVDLQRQDHINQLRYLQNEIQQNSSNSSLRSPLQKSDYDMKGNSFAFSSSSQQDFDILSQRAKSSPVLRRKLDGHLEVSSPVYNSTLIEEKKKQVDGYDETVQKELQLQLSRIKQSLDSGEKAQPFEYVTQTSTELQISIDNMNPYRQLSELETIKDKSIQNAIQTLRIEEEKIGKELGKFDQSMEYSVEEAITSGFADQEFKEKLLEAEKAVIGYIHSGKRLSVFQAIEARLLERQKGKRILEAQITTGGVIDPIRSVRIPAEVAVLKGLLNHTTLKFLHEPASNVKGFHFPTNKQSMYYSELLQLCVLDLNSQTFLLPIGERNISAFSAEKGHKICIVDTRSSIELTRFEAYERGLIDQRSYLELSQYECQWETATVFDSQGKSQTHLIDRKTGRQFSLEEAVSQGKIDRSQIGKIKDGQISATELADIIVSRTRPAKDPNSPLAGFWILETSERVSAFKALKRNMVDRVTVFRCLEAQASTGGILDPSNGKKHSVSEALQKGLIDEVCAKQIQQFELAYTGVIQHSTKALLSAFEATNVNLLNKEIGSRSLEYQYLTGGLIDPKTHARLSLEDAIRKGIVDAATATKLKDEKSYVKNLTCPKSRRKISYKDALETAVFDCHTGFRLMKAPLPVNVGIPSLYFSSQ</sequence>
<evidence type="ECO:0000256" key="1">
    <source>
        <dbReference type="ARBA" id="ARBA00004236"/>
    </source>
</evidence>
<dbReference type="PANTHER" id="PTHR23169:SF26">
    <property type="entry name" value="DESMOPLAKIN"/>
    <property type="match status" value="1"/>
</dbReference>
<dbReference type="SUPFAM" id="SSF75399">
    <property type="entry name" value="Plakin repeat"/>
    <property type="match status" value="2"/>
</dbReference>
<comment type="similarity">
    <text evidence="3">Belongs to the plakin or cytolinker family.</text>
</comment>
<evidence type="ECO:0000256" key="4">
    <source>
        <dbReference type="ARBA" id="ARBA00022475"/>
    </source>
</evidence>
<feature type="non-terminal residue" evidence="12">
    <location>
        <position position="1"/>
    </location>
</feature>
<proteinExistence type="inferred from homology"/>
<dbReference type="Gene3D" id="3.90.1290.10">
    <property type="entry name" value="Plakin repeat"/>
    <property type="match status" value="2"/>
</dbReference>
<keyword evidence="9" id="KW-0472">Membrane</keyword>
<feature type="coiled-coil region" evidence="10">
    <location>
        <begin position="716"/>
        <end position="806"/>
    </location>
</feature>
<dbReference type="InterPro" id="IPR043197">
    <property type="entry name" value="Plakin"/>
</dbReference>
<evidence type="ECO:0000256" key="6">
    <source>
        <dbReference type="ARBA" id="ARBA00022737"/>
    </source>
</evidence>
<dbReference type="GO" id="GO:0005886">
    <property type="term" value="C:plasma membrane"/>
    <property type="evidence" value="ECO:0007669"/>
    <property type="project" value="UniProtKB-SubCell"/>
</dbReference>
<dbReference type="InterPro" id="IPR035915">
    <property type="entry name" value="Plakin_repeat_sf"/>
</dbReference>
<keyword evidence="6" id="KW-0677">Repeat</keyword>